<accession>A0ABY1QWR6</accession>
<organism evidence="1 2">
    <name type="scientific">Epilithonimonas pallida</name>
    <dbReference type="NCBI Taxonomy" id="373671"/>
    <lineage>
        <taxon>Bacteria</taxon>
        <taxon>Pseudomonadati</taxon>
        <taxon>Bacteroidota</taxon>
        <taxon>Flavobacteriia</taxon>
        <taxon>Flavobacteriales</taxon>
        <taxon>Weeksellaceae</taxon>
        <taxon>Chryseobacterium group</taxon>
        <taxon>Epilithonimonas</taxon>
    </lineage>
</organism>
<reference evidence="1 2" key="1">
    <citation type="submission" date="2017-05" db="EMBL/GenBank/DDBJ databases">
        <authorList>
            <person name="Varghese N."/>
            <person name="Submissions S."/>
        </authorList>
    </citation>
    <scope>NUCLEOTIDE SEQUENCE [LARGE SCALE GENOMIC DNA]</scope>
    <source>
        <strain evidence="1 2">DSM 18015</strain>
    </source>
</reference>
<keyword evidence="2" id="KW-1185">Reference proteome</keyword>
<dbReference type="RefSeq" id="WP_283414985.1">
    <property type="nucleotide sequence ID" value="NZ_FXUO01000001.1"/>
</dbReference>
<name>A0ABY1QWR6_9FLAO</name>
<evidence type="ECO:0000313" key="1">
    <source>
        <dbReference type="EMBL" id="SMP85865.1"/>
    </source>
</evidence>
<dbReference type="Proteomes" id="UP001158050">
    <property type="component" value="Unassembled WGS sequence"/>
</dbReference>
<protein>
    <recommendedName>
        <fullName evidence="3">Cthe-2314-like HEPN domain-containing protein</fullName>
    </recommendedName>
</protein>
<proteinExistence type="predicted"/>
<sequence>MSKKHDIETYSKLAEGAKFYLDESFSYINVCLESELRNLIFGELIEKINPTKDDEELVKKSSEFLSEDVIENLKSNEIEFLTKQTVESFIDAWKKSKIYSQKLNHKFNKQHKITSIEILGHLNNFGFFIETLTNRHLLYLYQSKKINDFCYSRISISKVLERLIFIFKDEISNNKLHLNEISNLFSLRNKTVHYTPDNSMALKPTISELIQIWEQSKKLIEYFEKNEEIDEELFSKSLDAHIQETRKKWL</sequence>
<dbReference type="EMBL" id="FXUO01000001">
    <property type="protein sequence ID" value="SMP85865.1"/>
    <property type="molecule type" value="Genomic_DNA"/>
</dbReference>
<gene>
    <name evidence="1" type="ORF">SAMN05421679_10124</name>
</gene>
<comment type="caution">
    <text evidence="1">The sequence shown here is derived from an EMBL/GenBank/DDBJ whole genome shotgun (WGS) entry which is preliminary data.</text>
</comment>
<evidence type="ECO:0008006" key="3">
    <source>
        <dbReference type="Google" id="ProtNLM"/>
    </source>
</evidence>
<evidence type="ECO:0000313" key="2">
    <source>
        <dbReference type="Proteomes" id="UP001158050"/>
    </source>
</evidence>